<accession>A0A6A6RZU1</accession>
<sequence>MMRFLATNQYHGPVNLNPPPDHRMAARVEFKSSDPAISVLFPDFVDGLIISGNRALKCHAIIIRHEQSHTGDITDGFRMIAPGLVRCTPELLPVPIQISLLTFINHLSSIRTDVSIDPVFHVMMYTQIATKYMLDELKPLIVDAFRWGTQAWIRHSKPVYCSLITAARIILNSLLTPGMGAQEAAERDWDMANALVQILADNWGWMRHEREWKDFMAEKKSRPLKVTVEKRVAFIEKFWKRKLAGEA</sequence>
<evidence type="ECO:0000313" key="1">
    <source>
        <dbReference type="EMBL" id="KAF2640765.1"/>
    </source>
</evidence>
<evidence type="ECO:0000313" key="2">
    <source>
        <dbReference type="Proteomes" id="UP000799753"/>
    </source>
</evidence>
<keyword evidence="2" id="KW-1185">Reference proteome</keyword>
<dbReference type="OrthoDB" id="3792655at2759"/>
<organism evidence="1 2">
    <name type="scientific">Massarina eburnea CBS 473.64</name>
    <dbReference type="NCBI Taxonomy" id="1395130"/>
    <lineage>
        <taxon>Eukaryota</taxon>
        <taxon>Fungi</taxon>
        <taxon>Dikarya</taxon>
        <taxon>Ascomycota</taxon>
        <taxon>Pezizomycotina</taxon>
        <taxon>Dothideomycetes</taxon>
        <taxon>Pleosporomycetidae</taxon>
        <taxon>Pleosporales</taxon>
        <taxon>Massarineae</taxon>
        <taxon>Massarinaceae</taxon>
        <taxon>Massarina</taxon>
    </lineage>
</organism>
<protein>
    <submittedName>
        <fullName evidence="1">Uncharacterized protein</fullName>
    </submittedName>
</protein>
<gene>
    <name evidence="1" type="ORF">P280DRAFT_326972</name>
</gene>
<proteinExistence type="predicted"/>
<dbReference type="AlphaFoldDB" id="A0A6A6RZU1"/>
<reference evidence="1" key="1">
    <citation type="journal article" date="2020" name="Stud. Mycol.">
        <title>101 Dothideomycetes genomes: a test case for predicting lifestyles and emergence of pathogens.</title>
        <authorList>
            <person name="Haridas S."/>
            <person name="Albert R."/>
            <person name="Binder M."/>
            <person name="Bloem J."/>
            <person name="Labutti K."/>
            <person name="Salamov A."/>
            <person name="Andreopoulos B."/>
            <person name="Baker S."/>
            <person name="Barry K."/>
            <person name="Bills G."/>
            <person name="Bluhm B."/>
            <person name="Cannon C."/>
            <person name="Castanera R."/>
            <person name="Culley D."/>
            <person name="Daum C."/>
            <person name="Ezra D."/>
            <person name="Gonzalez J."/>
            <person name="Henrissat B."/>
            <person name="Kuo A."/>
            <person name="Liang C."/>
            <person name="Lipzen A."/>
            <person name="Lutzoni F."/>
            <person name="Magnuson J."/>
            <person name="Mondo S."/>
            <person name="Nolan M."/>
            <person name="Ohm R."/>
            <person name="Pangilinan J."/>
            <person name="Park H.-J."/>
            <person name="Ramirez L."/>
            <person name="Alfaro M."/>
            <person name="Sun H."/>
            <person name="Tritt A."/>
            <person name="Yoshinaga Y."/>
            <person name="Zwiers L.-H."/>
            <person name="Turgeon B."/>
            <person name="Goodwin S."/>
            <person name="Spatafora J."/>
            <person name="Crous P."/>
            <person name="Grigoriev I."/>
        </authorList>
    </citation>
    <scope>NUCLEOTIDE SEQUENCE</scope>
    <source>
        <strain evidence="1">CBS 473.64</strain>
    </source>
</reference>
<dbReference type="Proteomes" id="UP000799753">
    <property type="component" value="Unassembled WGS sequence"/>
</dbReference>
<name>A0A6A6RZU1_9PLEO</name>
<dbReference type="EMBL" id="MU006784">
    <property type="protein sequence ID" value="KAF2640765.1"/>
    <property type="molecule type" value="Genomic_DNA"/>
</dbReference>